<comment type="caution">
    <text evidence="1">The sequence shown here is derived from an EMBL/GenBank/DDBJ whole genome shotgun (WGS) entry which is preliminary data.</text>
</comment>
<proteinExistence type="predicted"/>
<evidence type="ECO:0000313" key="2">
    <source>
        <dbReference type="Proteomes" id="UP000821865"/>
    </source>
</evidence>
<accession>A0ACB8CL04</accession>
<keyword evidence="2" id="KW-1185">Reference proteome</keyword>
<dbReference type="Proteomes" id="UP000821865">
    <property type="component" value="Chromosome 6"/>
</dbReference>
<reference evidence="1" key="1">
    <citation type="submission" date="2020-05" db="EMBL/GenBank/DDBJ databases">
        <title>Large-scale comparative analyses of tick genomes elucidate their genetic diversity and vector capacities.</title>
        <authorList>
            <person name="Jia N."/>
            <person name="Wang J."/>
            <person name="Shi W."/>
            <person name="Du L."/>
            <person name="Sun Y."/>
            <person name="Zhan W."/>
            <person name="Jiang J."/>
            <person name="Wang Q."/>
            <person name="Zhang B."/>
            <person name="Ji P."/>
            <person name="Sakyi L.B."/>
            <person name="Cui X."/>
            <person name="Yuan T."/>
            <person name="Jiang B."/>
            <person name="Yang W."/>
            <person name="Lam T.T.-Y."/>
            <person name="Chang Q."/>
            <person name="Ding S."/>
            <person name="Wang X."/>
            <person name="Zhu J."/>
            <person name="Ruan X."/>
            <person name="Zhao L."/>
            <person name="Wei J."/>
            <person name="Que T."/>
            <person name="Du C."/>
            <person name="Cheng J."/>
            <person name="Dai P."/>
            <person name="Han X."/>
            <person name="Huang E."/>
            <person name="Gao Y."/>
            <person name="Liu J."/>
            <person name="Shao H."/>
            <person name="Ye R."/>
            <person name="Li L."/>
            <person name="Wei W."/>
            <person name="Wang X."/>
            <person name="Wang C."/>
            <person name="Yang T."/>
            <person name="Huo Q."/>
            <person name="Li W."/>
            <person name="Guo W."/>
            <person name="Chen H."/>
            <person name="Zhou L."/>
            <person name="Ni X."/>
            <person name="Tian J."/>
            <person name="Zhou Y."/>
            <person name="Sheng Y."/>
            <person name="Liu T."/>
            <person name="Pan Y."/>
            <person name="Xia L."/>
            <person name="Li J."/>
            <person name="Zhao F."/>
            <person name="Cao W."/>
        </authorList>
    </citation>
    <scope>NUCLEOTIDE SEQUENCE</scope>
    <source>
        <strain evidence="1">Dsil-2018</strain>
    </source>
</reference>
<sequence length="201" mass="22006">MGNCASAGVCAATARAVCCPAASRGDPDERRPFFLSSRCAQRSSAAGRYSIQLFKTTRAASKHVAEPQGRRERRKEEMTIQFGPRLKSSERETGSRASTRLLSLFARSNADSGSRARGGAPTGLPGSGRRLPQAQAQDQAQEARQLAIVGKAFSPKLIPVPLPLFHHKYHKVPVPHPVPVHFHHDTHYVQEAWPAHDGGWW</sequence>
<evidence type="ECO:0000313" key="1">
    <source>
        <dbReference type="EMBL" id="KAH7945527.1"/>
    </source>
</evidence>
<protein>
    <submittedName>
        <fullName evidence="1">Uncharacterized protein</fullName>
    </submittedName>
</protein>
<name>A0ACB8CL04_DERSI</name>
<gene>
    <name evidence="1" type="ORF">HPB49_011955</name>
</gene>
<dbReference type="EMBL" id="CM023475">
    <property type="protein sequence ID" value="KAH7945527.1"/>
    <property type="molecule type" value="Genomic_DNA"/>
</dbReference>
<organism evidence="1 2">
    <name type="scientific">Dermacentor silvarum</name>
    <name type="common">Tick</name>
    <dbReference type="NCBI Taxonomy" id="543639"/>
    <lineage>
        <taxon>Eukaryota</taxon>
        <taxon>Metazoa</taxon>
        <taxon>Ecdysozoa</taxon>
        <taxon>Arthropoda</taxon>
        <taxon>Chelicerata</taxon>
        <taxon>Arachnida</taxon>
        <taxon>Acari</taxon>
        <taxon>Parasitiformes</taxon>
        <taxon>Ixodida</taxon>
        <taxon>Ixodoidea</taxon>
        <taxon>Ixodidae</taxon>
        <taxon>Rhipicephalinae</taxon>
        <taxon>Dermacentor</taxon>
    </lineage>
</organism>